<proteinExistence type="inferred from homology"/>
<evidence type="ECO:0000313" key="18">
    <source>
        <dbReference type="Proteomes" id="UP000327013"/>
    </source>
</evidence>
<dbReference type="FunFam" id="1.10.287.70:FF:000172">
    <property type="entry name" value="Glutamate receptor"/>
    <property type="match status" value="1"/>
</dbReference>
<dbReference type="Gene3D" id="3.40.190.10">
    <property type="entry name" value="Periplasmic binding protein-like II"/>
    <property type="match status" value="4"/>
</dbReference>
<feature type="transmembrane region" description="Helical" evidence="14">
    <location>
        <begin position="925"/>
        <end position="945"/>
    </location>
</feature>
<feature type="transmembrane region" description="Helical" evidence="14">
    <location>
        <begin position="645"/>
        <end position="666"/>
    </location>
</feature>
<dbReference type="InterPro" id="IPR019594">
    <property type="entry name" value="Glu/Gly-bd"/>
</dbReference>
<dbReference type="GO" id="GO:0007165">
    <property type="term" value="P:signal transduction"/>
    <property type="evidence" value="ECO:0007669"/>
    <property type="project" value="UniProtKB-ARBA"/>
</dbReference>
<dbReference type="Gene3D" id="1.10.287.70">
    <property type="match status" value="2"/>
</dbReference>
<dbReference type="SUPFAM" id="SSF53850">
    <property type="entry name" value="Periplasmic binding protein-like II"/>
    <property type="match status" value="2"/>
</dbReference>
<dbReference type="FunFam" id="3.40.190.10:FF:000054">
    <property type="entry name" value="Glutamate receptor"/>
    <property type="match status" value="2"/>
</dbReference>
<feature type="transmembrane region" description="Helical" evidence="14">
    <location>
        <begin position="827"/>
        <end position="849"/>
    </location>
</feature>
<feature type="region of interest" description="Disordered" evidence="13">
    <location>
        <begin position="1829"/>
        <end position="1850"/>
    </location>
</feature>
<dbReference type="Gene3D" id="3.40.50.2300">
    <property type="match status" value="4"/>
</dbReference>
<accession>A0A5N6RD74</accession>
<comment type="subcellular location">
    <subcellularLocation>
        <location evidence="1">Membrane</location>
        <topology evidence="1">Multi-pass membrane protein</topology>
    </subcellularLocation>
</comment>
<reference evidence="17 18" key="1">
    <citation type="submission" date="2019-06" db="EMBL/GenBank/DDBJ databases">
        <title>A chromosomal-level reference genome of Carpinus fangiana (Coryloideae, Betulaceae).</title>
        <authorList>
            <person name="Yang X."/>
            <person name="Wang Z."/>
            <person name="Zhang L."/>
            <person name="Hao G."/>
            <person name="Liu J."/>
            <person name="Yang Y."/>
        </authorList>
    </citation>
    <scope>NUCLEOTIDE SEQUENCE [LARGE SCALE GENOMIC DNA]</scope>
    <source>
        <strain evidence="17">Cfa_2016G</strain>
        <tissue evidence="17">Leaf</tissue>
    </source>
</reference>
<dbReference type="PRINTS" id="PR01176">
    <property type="entry name" value="GABABRECEPTR"/>
</dbReference>
<dbReference type="Pfam" id="PF10613">
    <property type="entry name" value="Lig_chan-Glu_bd"/>
    <property type="match status" value="2"/>
</dbReference>
<name>A0A5N6RD74_9ROSI</name>
<dbReference type="CDD" id="cd19990">
    <property type="entry name" value="PBP1_GABAb_receptor_plant"/>
    <property type="match status" value="2"/>
</dbReference>
<evidence type="ECO:0000256" key="2">
    <source>
        <dbReference type="ARBA" id="ARBA00008685"/>
    </source>
</evidence>
<evidence type="ECO:0000256" key="11">
    <source>
        <dbReference type="ARBA" id="ARBA00023286"/>
    </source>
</evidence>
<keyword evidence="7" id="KW-0406">Ion transport</keyword>
<keyword evidence="3" id="KW-0813">Transport</keyword>
<keyword evidence="5 15" id="KW-0732">Signal</keyword>
<keyword evidence="4 14" id="KW-0812">Transmembrane</keyword>
<keyword evidence="10" id="KW-0325">Glycoprotein</keyword>
<dbReference type="Proteomes" id="UP000327013">
    <property type="component" value="Chromosome 6"/>
</dbReference>
<keyword evidence="18" id="KW-1185">Reference proteome</keyword>
<evidence type="ECO:0000256" key="6">
    <source>
        <dbReference type="ARBA" id="ARBA00022989"/>
    </source>
</evidence>
<evidence type="ECO:0000313" key="17">
    <source>
        <dbReference type="EMBL" id="KAE8075721.1"/>
    </source>
</evidence>
<evidence type="ECO:0000259" key="16">
    <source>
        <dbReference type="SMART" id="SM00079"/>
    </source>
</evidence>
<dbReference type="InterPro" id="IPR001828">
    <property type="entry name" value="ANF_lig-bd_rcpt"/>
</dbReference>
<keyword evidence="11" id="KW-1071">Ligand-gated ion channel</keyword>
<dbReference type="SMART" id="SM00079">
    <property type="entry name" value="PBPe"/>
    <property type="match status" value="2"/>
</dbReference>
<dbReference type="Pfam" id="PF01094">
    <property type="entry name" value="ANF_receptor"/>
    <property type="match status" value="2"/>
</dbReference>
<protein>
    <recommendedName>
        <fullName evidence="16">Ionotropic glutamate receptor C-terminal domain-containing protein</fullName>
    </recommendedName>
</protein>
<evidence type="ECO:0000256" key="13">
    <source>
        <dbReference type="SAM" id="MobiDB-lite"/>
    </source>
</evidence>
<dbReference type="FunFam" id="3.40.50.2300:FF:000081">
    <property type="entry name" value="Glutamate receptor"/>
    <property type="match status" value="2"/>
</dbReference>
<dbReference type="GO" id="GO:1901701">
    <property type="term" value="P:cellular response to oxygen-containing compound"/>
    <property type="evidence" value="ECO:0007669"/>
    <property type="project" value="UniProtKB-ARBA"/>
</dbReference>
<feature type="domain" description="Ionotropic glutamate receptor C-terminal" evidence="16">
    <location>
        <begin position="1391"/>
        <end position="1733"/>
    </location>
</feature>
<dbReference type="FunFam" id="3.40.190.10:FF:000175">
    <property type="entry name" value="Glutamate receptor"/>
    <property type="match status" value="2"/>
</dbReference>
<keyword evidence="12" id="KW-0407">Ion channel</keyword>
<dbReference type="CDD" id="cd13686">
    <property type="entry name" value="GluR_Plant"/>
    <property type="match status" value="2"/>
</dbReference>
<feature type="signal peptide" evidence="15">
    <location>
        <begin position="1"/>
        <end position="23"/>
    </location>
</feature>
<keyword evidence="6 14" id="KW-1133">Transmembrane helix</keyword>
<dbReference type="InterPro" id="IPR015683">
    <property type="entry name" value="Ionotropic_Glu_rcpt"/>
</dbReference>
<feature type="transmembrane region" description="Helical" evidence="14">
    <location>
        <begin position="1753"/>
        <end position="1771"/>
    </location>
</feature>
<evidence type="ECO:0000256" key="7">
    <source>
        <dbReference type="ARBA" id="ARBA00023065"/>
    </source>
</evidence>
<keyword evidence="8 14" id="KW-0472">Membrane</keyword>
<feature type="domain" description="Ionotropic glutamate receptor C-terminal" evidence="16">
    <location>
        <begin position="467"/>
        <end position="808"/>
    </location>
</feature>
<evidence type="ECO:0000256" key="14">
    <source>
        <dbReference type="SAM" id="Phobius"/>
    </source>
</evidence>
<dbReference type="SUPFAM" id="SSF53822">
    <property type="entry name" value="Periplasmic binding protein-like I"/>
    <property type="match status" value="2"/>
</dbReference>
<dbReference type="GO" id="GO:0015276">
    <property type="term" value="F:ligand-gated monoatomic ion channel activity"/>
    <property type="evidence" value="ECO:0007669"/>
    <property type="project" value="InterPro"/>
</dbReference>
<feature type="transmembrane region" description="Helical" evidence="14">
    <location>
        <begin position="1572"/>
        <end position="1596"/>
    </location>
</feature>
<evidence type="ECO:0000256" key="9">
    <source>
        <dbReference type="ARBA" id="ARBA00023170"/>
    </source>
</evidence>
<feature type="compositionally biased region" description="Polar residues" evidence="13">
    <location>
        <begin position="1839"/>
        <end position="1850"/>
    </location>
</feature>
<sequence>MKHFVVLPLIILIWVFLTASVCCQTPAVVNIGAVFTFDSVIGRAARVGMDAAIFDVNRDPRILNGTKLKLIDRDSNCSVFLGSVGAFQVLEGGVVAIIGPQSSAIARMISEIANGLKVPLISYAATDPTLSALQFPFFLRTAQSESYQMAAVADLIDFYGWTEVIAIFLDDDYGRNGIAALDDELDKKKLKIAYKFPLPNQFDLNNITDMLNKSKLLGPRVYVVHVDADPKLRIFTIAQKLQMMTSNFVWLATDWLSTTIDSFSPMNQTSLHILQGVVALRQHTPESSRKRAFVSRWRQMLEKGLASSELNTYGLNAYDTVWAVARSIDEFVKEHRNITFSFNDKLLQMKSAEFQLGKLKVFDGGPLLLEKLLHTNFTGLSGKIQFNQDRNIVNGGYDVINIDQMAVHTVGYWSNASGFSVLPPENLKRKEDSYSRLDQKLNSITWPGGKKERPRGWVIADDERPLRIGVPNRASFVEFATELHNNHTMHGYCIDVFLEARKLVPYDVPYRFEPFGNGSSNPSYDGLVQMVKDEVFDAAVGDIAIVTNRTKIVDFSQPYATTGLVIVAPVRDSKSSAWVFLQPFTVEMWCATGASFVMIGVVIWILEHRVNNDFRGPPKRQLVTMFLFSFSTLFKTNQESTVSPLGRMVMVVWLFLLMVITASYTASLTSILTVQQLSSPITGIDSLITSNWPVGYQEGSFAYSYLADSLYIPRSRLKSLGSPEAYERALRQGPTNGGVAAIIDELTYVELFLSKQTEFGIIGQPFTKSGWGFAFKRGSPLAVDISTAILKLSESGKLQKIHEKWFCKMGCPGENKRKDEPNRLHLISFWGLYLLCGIVTLGSLLFFFLRMVRDFVRFKRQQRKSSHPSSISSEARCSQVIYSFFDFIDEKEEAIKKMFTQCDNPQDMENLLTPRPDHMLMRRTLLLVIFCMWVPMGVMGISGSANVSSSNQSVVNIGALFTFDSAIGRSAKPAILAAIDDVNSDSSVLLGTKLNLISHDTNCSGFLGTVEALQLMDDDVVVAIGPQSSGIAHVISHVVNELHVPLLSFGATDPTLAALQYPYFIRTTHSDYFQMYAIADLIEYCSWREVIAIFVDDDYGRGGISVLGDALAKKRAKISYKAAFPPHTPESEINDLLVGVNLMESRVYVVHVNPDSGLKIFSIAKSLGMMTGGYVWIATDWLPSFLDSSKTADPDIMNLLQGVIALRHHTPDTDLKKNFNSRWNSLKHNESVSFNSYALYAYDSVWLAARALDVYLKEGGNISFSDDPRLRETNGSNLRLTSLRIFDGGQQLLQTILRMNFAGVSGQIQFDSDKNLLHPAYDILNIGGTGYRRVGYWSNYSQLSIISPELLYTKPPNTSSSNQRLYSVIWPGETTIKPRGWVFPNNGKPLRIAVPDRVGYKEFLAKDKGPPGVKGYCIDVFEAAINLLPYPVPHTYILYGDGKRNPVYNNLVNAVAENKYDAAVGDITIVTNRTRIVDFTQPYMESGLVVVAPVKQQKSSPWAFLKPFTIEMWCVTGAFFLLVGAVVWILEHRINQEFRGPPSQQLMTIFWFSFSTMFFSHRENTVSTLGRLVLIVWLFVVLIINSSYTASLTSILTVQQLTSRIEGIDTLIGSTEPIGIQDGSFAWNYLIDELNIAESRLVKLKSQGDYVDLLLRGPRNGGVAAIVDELPYVELFLSSTNCEFRTVGPEFTKSGWGFAFQRDSPLAVDLSTAILQLSENGDLQKIHNKWLTHSECTMQINDIDSTQLSLKSFWGLFLVCGTACFIALVFFCCKVICQYRKFTPEAEEADVEEIEPTRRSGRSIRTTSFRNLIDFVDRKEAEIKDILRRKSSDSKRQASHSSDGQFNSPS</sequence>
<gene>
    <name evidence="17" type="ORF">FH972_014414</name>
</gene>
<dbReference type="OrthoDB" id="5984008at2759"/>
<dbReference type="InterPro" id="IPR028082">
    <property type="entry name" value="Peripla_BP_I"/>
</dbReference>
<dbReference type="FunFam" id="1.10.287.70:FF:000037">
    <property type="entry name" value="Glutamate receptor"/>
    <property type="match status" value="1"/>
</dbReference>
<evidence type="ECO:0000256" key="5">
    <source>
        <dbReference type="ARBA" id="ARBA00022729"/>
    </source>
</evidence>
<feature type="chain" id="PRO_5024352131" description="Ionotropic glutamate receptor C-terminal domain-containing protein" evidence="15">
    <location>
        <begin position="24"/>
        <end position="1850"/>
    </location>
</feature>
<evidence type="ECO:0000256" key="8">
    <source>
        <dbReference type="ARBA" id="ARBA00023136"/>
    </source>
</evidence>
<dbReference type="Pfam" id="PF00060">
    <property type="entry name" value="Lig_chan"/>
    <property type="match status" value="2"/>
</dbReference>
<evidence type="ECO:0000256" key="10">
    <source>
        <dbReference type="ARBA" id="ARBA00023180"/>
    </source>
</evidence>
<dbReference type="PANTHER" id="PTHR18966">
    <property type="entry name" value="IONOTROPIC GLUTAMATE RECEPTOR"/>
    <property type="match status" value="1"/>
</dbReference>
<dbReference type="EMBL" id="CM017326">
    <property type="protein sequence ID" value="KAE8075721.1"/>
    <property type="molecule type" value="Genomic_DNA"/>
</dbReference>
<dbReference type="InterPro" id="IPR001320">
    <property type="entry name" value="Iontro_rcpt_C"/>
</dbReference>
<evidence type="ECO:0000256" key="3">
    <source>
        <dbReference type="ARBA" id="ARBA00022448"/>
    </source>
</evidence>
<evidence type="ECO:0000256" key="15">
    <source>
        <dbReference type="SAM" id="SignalP"/>
    </source>
</evidence>
<evidence type="ECO:0000256" key="12">
    <source>
        <dbReference type="ARBA" id="ARBA00023303"/>
    </source>
</evidence>
<organism evidence="17 18">
    <name type="scientific">Carpinus fangiana</name>
    <dbReference type="NCBI Taxonomy" id="176857"/>
    <lineage>
        <taxon>Eukaryota</taxon>
        <taxon>Viridiplantae</taxon>
        <taxon>Streptophyta</taxon>
        <taxon>Embryophyta</taxon>
        <taxon>Tracheophyta</taxon>
        <taxon>Spermatophyta</taxon>
        <taxon>Magnoliopsida</taxon>
        <taxon>eudicotyledons</taxon>
        <taxon>Gunneridae</taxon>
        <taxon>Pentapetalae</taxon>
        <taxon>rosids</taxon>
        <taxon>fabids</taxon>
        <taxon>Fagales</taxon>
        <taxon>Betulaceae</taxon>
        <taxon>Carpinus</taxon>
    </lineage>
</organism>
<dbReference type="InterPro" id="IPR044440">
    <property type="entry name" value="GABAb_receptor_plant_PBP1"/>
</dbReference>
<evidence type="ECO:0000256" key="4">
    <source>
        <dbReference type="ARBA" id="ARBA00022692"/>
    </source>
</evidence>
<dbReference type="GO" id="GO:0016020">
    <property type="term" value="C:membrane"/>
    <property type="evidence" value="ECO:0007669"/>
    <property type="project" value="UniProtKB-SubCell"/>
</dbReference>
<evidence type="ECO:0000256" key="1">
    <source>
        <dbReference type="ARBA" id="ARBA00004141"/>
    </source>
</evidence>
<keyword evidence="9" id="KW-0675">Receptor</keyword>
<comment type="similarity">
    <text evidence="2">Belongs to the glutamate-gated ion channel (TC 1.A.10.1) family.</text>
</comment>
<feature type="transmembrane region" description="Helical" evidence="14">
    <location>
        <begin position="586"/>
        <end position="606"/>
    </location>
</feature>
<dbReference type="GO" id="GO:0009611">
    <property type="term" value="P:response to wounding"/>
    <property type="evidence" value="ECO:0007669"/>
    <property type="project" value="UniProtKB-ARBA"/>
</dbReference>
<feature type="transmembrane region" description="Helical" evidence="14">
    <location>
        <begin position="1510"/>
        <end position="1530"/>
    </location>
</feature>